<name>A0A540WXP9_9BACT</name>
<gene>
    <name evidence="2" type="ORF">FJV41_22275</name>
</gene>
<dbReference type="EMBL" id="VIFM01000089">
    <property type="protein sequence ID" value="TQF13773.1"/>
    <property type="molecule type" value="Genomic_DNA"/>
</dbReference>
<dbReference type="RefSeq" id="WP_141644545.1">
    <property type="nucleotide sequence ID" value="NZ_VIFM01000089.1"/>
</dbReference>
<dbReference type="Proteomes" id="UP000315369">
    <property type="component" value="Unassembled WGS sequence"/>
</dbReference>
<feature type="region of interest" description="Disordered" evidence="1">
    <location>
        <begin position="26"/>
        <end position="45"/>
    </location>
</feature>
<evidence type="ECO:0000313" key="2">
    <source>
        <dbReference type="EMBL" id="TQF13773.1"/>
    </source>
</evidence>
<dbReference type="OrthoDB" id="5382286at2"/>
<comment type="caution">
    <text evidence="2">The sequence shown here is derived from an EMBL/GenBank/DDBJ whole genome shotgun (WGS) entry which is preliminary data.</text>
</comment>
<evidence type="ECO:0000313" key="3">
    <source>
        <dbReference type="Proteomes" id="UP000315369"/>
    </source>
</evidence>
<proteinExistence type="predicted"/>
<accession>A0A540WXP9</accession>
<dbReference type="AlphaFoldDB" id="A0A540WXP9"/>
<evidence type="ECO:0000256" key="1">
    <source>
        <dbReference type="SAM" id="MobiDB-lite"/>
    </source>
</evidence>
<reference evidence="2 3" key="1">
    <citation type="submission" date="2019-06" db="EMBL/GenBank/DDBJ databases">
        <authorList>
            <person name="Livingstone P."/>
            <person name="Whitworth D."/>
        </authorList>
    </citation>
    <scope>NUCLEOTIDE SEQUENCE [LARGE SCALE GENOMIC DNA]</scope>
    <source>
        <strain evidence="2 3">AM401</strain>
    </source>
</reference>
<protein>
    <submittedName>
        <fullName evidence="2">Uncharacterized protein</fullName>
    </submittedName>
</protein>
<sequence length="240" mass="26116">MSARAPSRVLVACLGFGVLSVLGWARPPPGDAQSPGTIRGAGARKKERVTTFAPVPLSKLRVTQGALRERTDGRLDVEGARLRAIVPGTNTTSRAELRFSLRGSSSEQRALQSGEQRQQAGLKLRARDGCNVLYVMWRFAPKADIVVNYKRNPDQHHSSDCGNRGYVTVRPFRRSAVSAPSKGEEHALRAELAGVTLRVWADDSLVWEGDLPPEALALDGPVGLRSDNVRLTLQLRVPPP</sequence>
<keyword evidence="3" id="KW-1185">Reference proteome</keyword>
<organism evidence="2 3">
    <name type="scientific">Myxococcus llanfairpwllgwyngyllgogerychwyrndrobwllllantysiliogogogochensis</name>
    <dbReference type="NCBI Taxonomy" id="2590453"/>
    <lineage>
        <taxon>Bacteria</taxon>
        <taxon>Pseudomonadati</taxon>
        <taxon>Myxococcota</taxon>
        <taxon>Myxococcia</taxon>
        <taxon>Myxococcales</taxon>
        <taxon>Cystobacterineae</taxon>
        <taxon>Myxococcaceae</taxon>
        <taxon>Myxococcus</taxon>
    </lineage>
</organism>